<accession>A0A484BCP0</accession>
<dbReference type="EMBL" id="LSRL02000058">
    <property type="protein sequence ID" value="TDG46444.1"/>
    <property type="molecule type" value="Genomic_DNA"/>
</dbReference>
<feature type="compositionally biased region" description="Low complexity" evidence="1">
    <location>
        <begin position="289"/>
        <end position="305"/>
    </location>
</feature>
<proteinExistence type="predicted"/>
<keyword evidence="2" id="KW-0732">Signal</keyword>
<comment type="caution">
    <text evidence="3">The sequence shown here is derived from an EMBL/GenBank/DDBJ whole genome shotgun (WGS) entry which is preliminary data.</text>
</comment>
<feature type="region of interest" description="Disordered" evidence="1">
    <location>
        <begin position="289"/>
        <end position="309"/>
    </location>
</feature>
<dbReference type="AlphaFoldDB" id="A0A484BCP0"/>
<organism evidence="3 4">
    <name type="scientific">Drosophila navojoa</name>
    <name type="common">Fruit fly</name>
    <dbReference type="NCBI Taxonomy" id="7232"/>
    <lineage>
        <taxon>Eukaryota</taxon>
        <taxon>Metazoa</taxon>
        <taxon>Ecdysozoa</taxon>
        <taxon>Arthropoda</taxon>
        <taxon>Hexapoda</taxon>
        <taxon>Insecta</taxon>
        <taxon>Pterygota</taxon>
        <taxon>Neoptera</taxon>
        <taxon>Endopterygota</taxon>
        <taxon>Diptera</taxon>
        <taxon>Brachycera</taxon>
        <taxon>Muscomorpha</taxon>
        <taxon>Ephydroidea</taxon>
        <taxon>Drosophilidae</taxon>
        <taxon>Drosophila</taxon>
    </lineage>
</organism>
<dbReference type="STRING" id="7232.A0A484BCP0"/>
<evidence type="ECO:0000256" key="1">
    <source>
        <dbReference type="SAM" id="MobiDB-lite"/>
    </source>
</evidence>
<evidence type="ECO:0000313" key="4">
    <source>
        <dbReference type="Proteomes" id="UP000295192"/>
    </source>
</evidence>
<sequence length="375" mass="42292">MWQILLMFLLASSVCGAAQRKVDHSKVLYEDNDSSKENDDDYYNDSDNDNNDYNSQRDSLSIDINIDYARQRLTPSYSSYRSASASSTTPPIAHYRRVPRHPWVSPRLGNDNRLDASAAFDEEGYQSDQAPGSMTAQKLQEVGTPEAVQLSRRRYQDQIRIRTNELNNLARLHEKSMENEPLCKRPQARVIRMMSETSTVYSPRATVLHRCDEHSSCCSSNEVWAVKNQTTVEKVFFMRSIHSRHSKATIVPMTNHTECHCINRPAQRRKRSSQCECPKHFINFALTPSGASSSSSSSSSGSSSSTTNRCRCDCHLSNVTCQRMKNGDEGFAVSELKCIRSNECSPPICSYGVFNLNIGRCPRSTQSQPRQLGFG</sequence>
<dbReference type="InterPro" id="IPR029034">
    <property type="entry name" value="Cystine-knot_cytokine"/>
</dbReference>
<evidence type="ECO:0000256" key="2">
    <source>
        <dbReference type="SAM" id="SignalP"/>
    </source>
</evidence>
<evidence type="ECO:0000313" key="3">
    <source>
        <dbReference type="EMBL" id="TDG46444.1"/>
    </source>
</evidence>
<feature type="compositionally biased region" description="Acidic residues" evidence="1">
    <location>
        <begin position="38"/>
        <end position="50"/>
    </location>
</feature>
<dbReference type="GO" id="GO:0035099">
    <property type="term" value="P:hemocyte migration"/>
    <property type="evidence" value="ECO:0007669"/>
    <property type="project" value="TreeGrafter"/>
</dbReference>
<dbReference type="OMA" id="QCQCPKH"/>
<dbReference type="PANTHER" id="PTHR21719">
    <property type="entry name" value="FI06402P-RELATED"/>
    <property type="match status" value="1"/>
</dbReference>
<dbReference type="Proteomes" id="UP000295192">
    <property type="component" value="Unassembled WGS sequence"/>
</dbReference>
<feature type="chain" id="PRO_5019711533" evidence="2">
    <location>
        <begin position="18"/>
        <end position="375"/>
    </location>
</feature>
<feature type="signal peptide" evidence="2">
    <location>
        <begin position="1"/>
        <end position="17"/>
    </location>
</feature>
<keyword evidence="4" id="KW-1185">Reference proteome</keyword>
<dbReference type="SUPFAM" id="SSF57501">
    <property type="entry name" value="Cystine-knot cytokines"/>
    <property type="match status" value="1"/>
</dbReference>
<gene>
    <name evidence="3" type="ORF">AWZ03_007100</name>
</gene>
<feature type="region of interest" description="Disordered" evidence="1">
    <location>
        <begin position="31"/>
        <end position="57"/>
    </location>
</feature>
<dbReference type="Gene3D" id="2.10.90.10">
    <property type="entry name" value="Cystine-knot cytokines"/>
    <property type="match status" value="1"/>
</dbReference>
<reference evidence="3 4" key="1">
    <citation type="journal article" date="2019" name="J. Hered.">
        <title>An Improved Genome Assembly for Drosophila navojoa, the Basal Species in the mojavensis Cluster.</title>
        <authorList>
            <person name="Vanderlinde T."/>
            <person name="Dupim E.G."/>
            <person name="Nazario-Yepiz N.O."/>
            <person name="Carvalho A.B."/>
        </authorList>
    </citation>
    <scope>NUCLEOTIDE SEQUENCE [LARGE SCALE GENOMIC DNA]</scope>
    <source>
        <strain evidence="3">Navoj_Jal97</strain>
        <tissue evidence="3">Whole organism</tissue>
    </source>
</reference>
<name>A0A484BCP0_DRONA</name>
<dbReference type="OrthoDB" id="6370328at2759"/>
<dbReference type="PANTHER" id="PTHR21719:SF1">
    <property type="entry name" value="FI06402P-RELATED"/>
    <property type="match status" value="1"/>
</dbReference>
<protein>
    <submittedName>
        <fullName evidence="3">Uncharacterized protein</fullName>
    </submittedName>
</protein>